<dbReference type="EMBL" id="JACTAM010000002">
    <property type="protein sequence ID" value="KAI2667886.1"/>
    <property type="molecule type" value="Genomic_DNA"/>
</dbReference>
<protein>
    <recommendedName>
        <fullName evidence="11">Delta-like protein</fullName>
    </recommendedName>
</protein>
<dbReference type="Gene3D" id="2.10.25.10">
    <property type="entry name" value="Laminin"/>
    <property type="match status" value="2"/>
</dbReference>
<dbReference type="SMART" id="SM00051">
    <property type="entry name" value="DSL"/>
    <property type="match status" value="2"/>
</dbReference>
<evidence type="ECO:0000256" key="8">
    <source>
        <dbReference type="ARBA" id="ARBA00023180"/>
    </source>
</evidence>
<keyword evidence="11" id="KW-0472">Membrane</keyword>
<feature type="disulfide bond" evidence="10">
    <location>
        <begin position="129"/>
        <end position="141"/>
    </location>
</feature>
<evidence type="ECO:0000256" key="10">
    <source>
        <dbReference type="PROSITE-ProRule" id="PRU00377"/>
    </source>
</evidence>
<evidence type="ECO:0000256" key="9">
    <source>
        <dbReference type="PROSITE-ProRule" id="PRU00076"/>
    </source>
</evidence>
<evidence type="ECO:0000256" key="3">
    <source>
        <dbReference type="ARBA" id="ARBA00022692"/>
    </source>
</evidence>
<name>A0ABQ8N0B7_LABRO</name>
<feature type="disulfide bond" evidence="10">
    <location>
        <begin position="452"/>
        <end position="464"/>
    </location>
</feature>
<dbReference type="PANTHER" id="PTHR11219">
    <property type="entry name" value="TENEURIN AND N-ACETYLGLUCOSAMINE-1-PHOSPHODIESTER ALPHA-N-ACETYLGLUCOSAMINIDASE"/>
    <property type="match status" value="1"/>
</dbReference>
<feature type="disulfide bond" evidence="10">
    <location>
        <begin position="149"/>
        <end position="158"/>
    </location>
</feature>
<keyword evidence="2 9" id="KW-0245">EGF-like domain</keyword>
<evidence type="ECO:0000256" key="4">
    <source>
        <dbReference type="ARBA" id="ARBA00022729"/>
    </source>
</evidence>
<dbReference type="Pfam" id="PF21700">
    <property type="entry name" value="EGF_DL_JAG"/>
    <property type="match status" value="2"/>
</dbReference>
<accession>A0ABQ8N0B7</accession>
<feature type="signal peptide" evidence="12">
    <location>
        <begin position="1"/>
        <end position="20"/>
    </location>
</feature>
<gene>
    <name evidence="15" type="ORF">H4Q32_004489</name>
</gene>
<dbReference type="InterPro" id="IPR001774">
    <property type="entry name" value="DSL"/>
</dbReference>
<feature type="disulfide bond" evidence="9">
    <location>
        <begin position="505"/>
        <end position="514"/>
    </location>
</feature>
<reference evidence="15 16" key="1">
    <citation type="submission" date="2022-01" db="EMBL/GenBank/DDBJ databases">
        <title>A high-quality chromosome-level genome assembly of rohu carp, Labeo rohita.</title>
        <authorList>
            <person name="Arick M.A. II"/>
            <person name="Hsu C.-Y."/>
            <person name="Magbanua Z."/>
            <person name="Pechanova O."/>
            <person name="Grover C."/>
            <person name="Miller E."/>
            <person name="Thrash A."/>
            <person name="Ezzel L."/>
            <person name="Alam S."/>
            <person name="Benzie J."/>
            <person name="Hamilton M."/>
            <person name="Karsi A."/>
            <person name="Lawrence M.L."/>
            <person name="Peterson D.G."/>
        </authorList>
    </citation>
    <scope>NUCLEOTIDE SEQUENCE [LARGE SCALE GENOMIC DNA]</scope>
    <source>
        <strain evidence="16">BAU-BD-2019</strain>
        <tissue evidence="15">Blood</tissue>
    </source>
</reference>
<evidence type="ECO:0000256" key="6">
    <source>
        <dbReference type="ARBA" id="ARBA00022989"/>
    </source>
</evidence>
<evidence type="ECO:0000313" key="16">
    <source>
        <dbReference type="Proteomes" id="UP000830375"/>
    </source>
</evidence>
<evidence type="ECO:0000256" key="11">
    <source>
        <dbReference type="RuleBase" id="RU280815"/>
    </source>
</evidence>
<evidence type="ECO:0000256" key="12">
    <source>
        <dbReference type="SAM" id="SignalP"/>
    </source>
</evidence>
<keyword evidence="3 11" id="KW-0812">Transmembrane</keyword>
<keyword evidence="8" id="KW-0325">Glycoprotein</keyword>
<dbReference type="Gene3D" id="2.10.25.140">
    <property type="match status" value="2"/>
</dbReference>
<comment type="caution">
    <text evidence="15">The sequence shown here is derived from an EMBL/GenBank/DDBJ whole genome shotgun (WGS) entry which is preliminary data.</text>
</comment>
<dbReference type="PROSITE" id="PS50026">
    <property type="entry name" value="EGF_3"/>
    <property type="match status" value="1"/>
</dbReference>
<keyword evidence="16" id="KW-1185">Reference proteome</keyword>
<evidence type="ECO:0000256" key="7">
    <source>
        <dbReference type="ARBA" id="ARBA00023157"/>
    </source>
</evidence>
<feature type="disulfide bond" evidence="10">
    <location>
        <begin position="116"/>
        <end position="125"/>
    </location>
</feature>
<evidence type="ECO:0000256" key="5">
    <source>
        <dbReference type="ARBA" id="ARBA00022737"/>
    </source>
</evidence>
<feature type="domain" description="DSL" evidence="14">
    <location>
        <begin position="437"/>
        <end position="481"/>
    </location>
</feature>
<sequence>MAQFLSTYFLVLLSAQLVKSSGVFELKVHSFTTSSSDVCKQSRDCQFFFRVCLNYTDNVISYRLACSNGTGLTGTMSTDQSSISTSEPITLPFKLKWLDVHLGEQSELCIGYRVVCDKFYYGDECSDFCRSRDDPYGHFTCDDTGSRICLPEWKGEYCAEPICSSGCSEEHGYCEAPSQCKCFFGWQGPRCDECTPYPGCLHGTCVRPWQCTCKKGWGEYCHSLLSINIRQDDNEMAQFLSTYFLVLISAQLVKSSGVFELKVHSFTTSNSSVCKHNRDCDVFFHVCLSYTQDVISYRLGCSNGTGVSVTFSTGQSFISTCAPISVPFNLRQQALMLPRFTCQPKRLRLSLEGVVLKIGACLNQWITFFRKVFGLSLQGTVSVIIQAWDAESSNEQPTENLNNIGHFATKINLTNSQKWSQHVHLGEQSELRLSYRVVCNKFYYGDDCLSFCRSRDDVFGHFTCDNAGNIICLPGWKGEECKEAICSSGCREEHGYCEAPGQCKCFEGWQGPHCDECRRYPACVHGTCEHPWQCNCEEGWGGLFCDMDLNV</sequence>
<dbReference type="InterPro" id="IPR000742">
    <property type="entry name" value="EGF"/>
</dbReference>
<feature type="domain" description="DSL" evidence="14">
    <location>
        <begin position="114"/>
        <end position="158"/>
    </location>
</feature>
<dbReference type="PROSITE" id="PS51051">
    <property type="entry name" value="DSL"/>
    <property type="match status" value="2"/>
</dbReference>
<keyword evidence="6 11" id="KW-1133">Transmembrane helix</keyword>
<evidence type="ECO:0000256" key="1">
    <source>
        <dbReference type="ARBA" id="ARBA00022473"/>
    </source>
</evidence>
<keyword evidence="4 11" id="KW-0732">Signal</keyword>
<dbReference type="PROSITE" id="PS01186">
    <property type="entry name" value="EGF_2"/>
    <property type="match status" value="1"/>
</dbReference>
<feature type="disulfide bond" evidence="10">
    <location>
        <begin position="439"/>
        <end position="448"/>
    </location>
</feature>
<organism evidence="15 16">
    <name type="scientific">Labeo rohita</name>
    <name type="common">Indian major carp</name>
    <name type="synonym">Cyprinus rohita</name>
    <dbReference type="NCBI Taxonomy" id="84645"/>
    <lineage>
        <taxon>Eukaryota</taxon>
        <taxon>Metazoa</taxon>
        <taxon>Chordata</taxon>
        <taxon>Craniata</taxon>
        <taxon>Vertebrata</taxon>
        <taxon>Euteleostomi</taxon>
        <taxon>Actinopterygii</taxon>
        <taxon>Neopterygii</taxon>
        <taxon>Teleostei</taxon>
        <taxon>Ostariophysi</taxon>
        <taxon>Cypriniformes</taxon>
        <taxon>Cyprinidae</taxon>
        <taxon>Labeoninae</taxon>
        <taxon>Labeonini</taxon>
        <taxon>Labeo</taxon>
    </lineage>
</organism>
<comment type="function">
    <text evidence="11">Putative Notch ligand involved in the mediation of Notch signaling.</text>
</comment>
<evidence type="ECO:0000259" key="14">
    <source>
        <dbReference type="PROSITE" id="PS51051"/>
    </source>
</evidence>
<feature type="disulfide bond" evidence="10">
    <location>
        <begin position="472"/>
        <end position="481"/>
    </location>
</feature>
<dbReference type="Pfam" id="PF01414">
    <property type="entry name" value="DSL"/>
    <property type="match status" value="2"/>
</dbReference>
<dbReference type="PANTHER" id="PTHR11219:SF69">
    <property type="entry name" value="TENEURIN-A"/>
    <property type="match status" value="1"/>
</dbReference>
<dbReference type="SMART" id="SM00181">
    <property type="entry name" value="EGF"/>
    <property type="match status" value="4"/>
</dbReference>
<keyword evidence="5 11" id="KW-0677">Repeat</keyword>
<comment type="caution">
    <text evidence="9">Lacks conserved residue(s) required for the propagation of feature annotation.</text>
</comment>
<comment type="subcellular location">
    <subcellularLocation>
        <location evidence="11">Membrane</location>
        <topology evidence="11">Single-pass type I membrane protein</topology>
    </subcellularLocation>
</comment>
<dbReference type="PROSITE" id="PS00022">
    <property type="entry name" value="EGF_1"/>
    <property type="match status" value="3"/>
</dbReference>
<evidence type="ECO:0000256" key="2">
    <source>
        <dbReference type="ARBA" id="ARBA00022536"/>
    </source>
</evidence>
<proteinExistence type="predicted"/>
<evidence type="ECO:0000259" key="13">
    <source>
        <dbReference type="PROSITE" id="PS50026"/>
    </source>
</evidence>
<dbReference type="Pfam" id="PF07657">
    <property type="entry name" value="MNNL"/>
    <property type="match status" value="2"/>
</dbReference>
<keyword evidence="7 9" id="KW-1015">Disulfide bond</keyword>
<feature type="domain" description="EGF-like" evidence="13">
    <location>
        <begin position="482"/>
        <end position="515"/>
    </location>
</feature>
<dbReference type="Proteomes" id="UP000830375">
    <property type="component" value="Unassembled WGS sequence"/>
</dbReference>
<dbReference type="Gene3D" id="2.60.40.3510">
    <property type="match status" value="2"/>
</dbReference>
<feature type="chain" id="PRO_5047520385" description="Delta-like protein" evidence="12">
    <location>
        <begin position="21"/>
        <end position="551"/>
    </location>
</feature>
<dbReference type="InterPro" id="IPR051216">
    <property type="entry name" value="Teneurin"/>
</dbReference>
<evidence type="ECO:0000313" key="15">
    <source>
        <dbReference type="EMBL" id="KAI2667886.1"/>
    </source>
</evidence>
<dbReference type="InterPro" id="IPR011651">
    <property type="entry name" value="Notch_ligand_N"/>
</dbReference>
<keyword evidence="1 11" id="KW-0217">Developmental protein</keyword>